<accession>A0A5D2DWW0</accession>
<keyword evidence="2" id="KW-1185">Reference proteome</keyword>
<gene>
    <name evidence="1" type="ORF">ES288_A13G065700v1</name>
</gene>
<evidence type="ECO:0000313" key="2">
    <source>
        <dbReference type="Proteomes" id="UP000323506"/>
    </source>
</evidence>
<protein>
    <submittedName>
        <fullName evidence="1">Uncharacterized protein</fullName>
    </submittedName>
</protein>
<proteinExistence type="predicted"/>
<sequence>MIWNGLPFILAILIGQKQTYVKITLPLFETLWKCSCISNESEHNESEHTESS</sequence>
<dbReference type="AlphaFoldDB" id="A0A5D2DWW0"/>
<organism evidence="1 2">
    <name type="scientific">Gossypium darwinii</name>
    <name type="common">Darwin's cotton</name>
    <name type="synonym">Gossypium barbadense var. darwinii</name>
    <dbReference type="NCBI Taxonomy" id="34276"/>
    <lineage>
        <taxon>Eukaryota</taxon>
        <taxon>Viridiplantae</taxon>
        <taxon>Streptophyta</taxon>
        <taxon>Embryophyta</taxon>
        <taxon>Tracheophyta</taxon>
        <taxon>Spermatophyta</taxon>
        <taxon>Magnoliopsida</taxon>
        <taxon>eudicotyledons</taxon>
        <taxon>Gunneridae</taxon>
        <taxon>Pentapetalae</taxon>
        <taxon>rosids</taxon>
        <taxon>malvids</taxon>
        <taxon>Malvales</taxon>
        <taxon>Malvaceae</taxon>
        <taxon>Malvoideae</taxon>
        <taxon>Gossypium</taxon>
    </lineage>
</organism>
<reference evidence="1 2" key="1">
    <citation type="submission" date="2019-06" db="EMBL/GenBank/DDBJ databases">
        <title>WGS assembly of Gossypium darwinii.</title>
        <authorList>
            <person name="Chen Z.J."/>
            <person name="Sreedasyam A."/>
            <person name="Ando A."/>
            <person name="Song Q."/>
            <person name="De L."/>
            <person name="Hulse-Kemp A."/>
            <person name="Ding M."/>
            <person name="Ye W."/>
            <person name="Kirkbride R."/>
            <person name="Jenkins J."/>
            <person name="Plott C."/>
            <person name="Lovell J."/>
            <person name="Lin Y.-M."/>
            <person name="Vaughn R."/>
            <person name="Liu B."/>
            <person name="Li W."/>
            <person name="Simpson S."/>
            <person name="Scheffler B."/>
            <person name="Saski C."/>
            <person name="Grover C."/>
            <person name="Hu G."/>
            <person name="Conover J."/>
            <person name="Carlson J."/>
            <person name="Shu S."/>
            <person name="Boston L."/>
            <person name="Williams M."/>
            <person name="Peterson D."/>
            <person name="Mcgee K."/>
            <person name="Jones D."/>
            <person name="Wendel J."/>
            <person name="Stelly D."/>
            <person name="Grimwood J."/>
            <person name="Schmutz J."/>
        </authorList>
    </citation>
    <scope>NUCLEOTIDE SEQUENCE [LARGE SCALE GENOMIC DNA]</scope>
    <source>
        <strain evidence="1">1808015.09</strain>
    </source>
</reference>
<evidence type="ECO:0000313" key="1">
    <source>
        <dbReference type="EMBL" id="TYG85569.1"/>
    </source>
</evidence>
<name>A0A5D2DWW0_GOSDA</name>
<dbReference type="EMBL" id="CM017700">
    <property type="protein sequence ID" value="TYG85569.1"/>
    <property type="molecule type" value="Genomic_DNA"/>
</dbReference>
<dbReference type="Proteomes" id="UP000323506">
    <property type="component" value="Chromosome A13"/>
</dbReference>